<comment type="similarity">
    <text evidence="1">Belongs to the aspartate/glutamate racemases family.</text>
</comment>
<accession>A0AAE0FYY4</accession>
<gene>
    <name evidence="3" type="ORF">CYMTET_22931</name>
</gene>
<sequence length="247" mass="27285">MDAKVAGVLTGVSYVSGIDYYKGLNEAYAELVPKGALMPRNPLMIMVSVDCDEYAQALVARQWDKVKMYLADSVSRLVGAKCDFLCIASNTAHMCVPEVQKRFPELPVLHIADCTAQAIKKRGFKRIGLLGTEPTMRENYLKDQIAKHNITTIIPDDDVSLNQIFTYIMKELGVNVFKAETRAFFVDQIHRLVARGAEGVILGCTEIELLVKQEDVPEVPLFNSAELHIAATAKVQAGILSLDELTP</sequence>
<dbReference type="Gene3D" id="3.40.50.1860">
    <property type="match status" value="2"/>
</dbReference>
<dbReference type="EMBL" id="LGRX02011735">
    <property type="protein sequence ID" value="KAK3268574.1"/>
    <property type="molecule type" value="Genomic_DNA"/>
</dbReference>
<protein>
    <recommendedName>
        <fullName evidence="5">Aspartate racemase</fullName>
    </recommendedName>
</protein>
<name>A0AAE0FYY4_9CHLO</name>
<dbReference type="InterPro" id="IPR015942">
    <property type="entry name" value="Asp/Glu/hydantoin_racemase"/>
</dbReference>
<dbReference type="InterPro" id="IPR001920">
    <property type="entry name" value="Asp/Glu_race"/>
</dbReference>
<evidence type="ECO:0000256" key="2">
    <source>
        <dbReference type="ARBA" id="ARBA00023235"/>
    </source>
</evidence>
<keyword evidence="2" id="KW-0413">Isomerase</keyword>
<dbReference type="NCBIfam" id="TIGR00035">
    <property type="entry name" value="asp_race"/>
    <property type="match status" value="1"/>
</dbReference>
<keyword evidence="4" id="KW-1185">Reference proteome</keyword>
<dbReference type="AlphaFoldDB" id="A0AAE0FYY4"/>
<dbReference type="GO" id="GO:0047661">
    <property type="term" value="F:amino-acid racemase activity"/>
    <property type="evidence" value="ECO:0007669"/>
    <property type="project" value="InterPro"/>
</dbReference>
<evidence type="ECO:0000313" key="4">
    <source>
        <dbReference type="Proteomes" id="UP001190700"/>
    </source>
</evidence>
<dbReference type="PANTHER" id="PTHR21198">
    <property type="entry name" value="GLUTAMATE RACEMASE"/>
    <property type="match status" value="1"/>
</dbReference>
<organism evidence="3 4">
    <name type="scientific">Cymbomonas tetramitiformis</name>
    <dbReference type="NCBI Taxonomy" id="36881"/>
    <lineage>
        <taxon>Eukaryota</taxon>
        <taxon>Viridiplantae</taxon>
        <taxon>Chlorophyta</taxon>
        <taxon>Pyramimonadophyceae</taxon>
        <taxon>Pyramimonadales</taxon>
        <taxon>Pyramimonadaceae</taxon>
        <taxon>Cymbomonas</taxon>
    </lineage>
</organism>
<dbReference type="InterPro" id="IPR004380">
    <property type="entry name" value="Asp_race"/>
</dbReference>
<reference evidence="3 4" key="1">
    <citation type="journal article" date="2015" name="Genome Biol. Evol.">
        <title>Comparative Genomics of a Bacterivorous Green Alga Reveals Evolutionary Causalities and Consequences of Phago-Mixotrophic Mode of Nutrition.</title>
        <authorList>
            <person name="Burns J.A."/>
            <person name="Paasch A."/>
            <person name="Narechania A."/>
            <person name="Kim E."/>
        </authorList>
    </citation>
    <scope>NUCLEOTIDE SEQUENCE [LARGE SCALE GENOMIC DNA]</scope>
    <source>
        <strain evidence="3 4">PLY_AMNH</strain>
    </source>
</reference>
<evidence type="ECO:0008006" key="5">
    <source>
        <dbReference type="Google" id="ProtNLM"/>
    </source>
</evidence>
<proteinExistence type="inferred from homology"/>
<evidence type="ECO:0000256" key="1">
    <source>
        <dbReference type="ARBA" id="ARBA00007847"/>
    </source>
</evidence>
<dbReference type="SUPFAM" id="SSF53681">
    <property type="entry name" value="Aspartate/glutamate racemase"/>
    <property type="match status" value="2"/>
</dbReference>
<dbReference type="PANTHER" id="PTHR21198:SF7">
    <property type="entry name" value="ASPARTATE-GLUTAMATE RACEMASE FAMILY"/>
    <property type="match status" value="1"/>
</dbReference>
<dbReference type="Proteomes" id="UP001190700">
    <property type="component" value="Unassembled WGS sequence"/>
</dbReference>
<dbReference type="Pfam" id="PF01177">
    <property type="entry name" value="Asp_Glu_race"/>
    <property type="match status" value="1"/>
</dbReference>
<evidence type="ECO:0000313" key="3">
    <source>
        <dbReference type="EMBL" id="KAK3268574.1"/>
    </source>
</evidence>
<comment type="caution">
    <text evidence="3">The sequence shown here is derived from an EMBL/GenBank/DDBJ whole genome shotgun (WGS) entry which is preliminary data.</text>
</comment>